<reference evidence="5" key="1">
    <citation type="journal article" date="2014" name="Int. J. Syst. Evol. Microbiol.">
        <title>Complete genome sequence of Corynebacterium casei LMG S-19264T (=DSM 44701T), isolated from a smear-ripened cheese.</title>
        <authorList>
            <consortium name="US DOE Joint Genome Institute (JGI-PGF)"/>
            <person name="Walter F."/>
            <person name="Albersmeier A."/>
            <person name="Kalinowski J."/>
            <person name="Ruckert C."/>
        </authorList>
    </citation>
    <scope>NUCLEOTIDE SEQUENCE</scope>
    <source>
        <strain evidence="5">CGMCC 1.15254</strain>
    </source>
</reference>
<dbReference type="GO" id="GO:0005507">
    <property type="term" value="F:copper ion binding"/>
    <property type="evidence" value="ECO:0007669"/>
    <property type="project" value="InterPro"/>
</dbReference>
<dbReference type="EMBL" id="BMHV01000022">
    <property type="protein sequence ID" value="GGF71748.1"/>
    <property type="molecule type" value="Genomic_DNA"/>
</dbReference>
<keyword evidence="6" id="KW-1185">Reference proteome</keyword>
<dbReference type="Gene3D" id="2.60.40.420">
    <property type="entry name" value="Cupredoxins - blue copper proteins"/>
    <property type="match status" value="1"/>
</dbReference>
<evidence type="ECO:0000313" key="5">
    <source>
        <dbReference type="EMBL" id="GGF71748.1"/>
    </source>
</evidence>
<dbReference type="AlphaFoldDB" id="A0A917FEH8"/>
<reference evidence="5" key="2">
    <citation type="submission" date="2020-09" db="EMBL/GenBank/DDBJ databases">
        <authorList>
            <person name="Sun Q."/>
            <person name="Zhou Y."/>
        </authorList>
    </citation>
    <scope>NUCLEOTIDE SEQUENCE</scope>
    <source>
        <strain evidence="5">CGMCC 1.15254</strain>
    </source>
</reference>
<gene>
    <name evidence="5" type="ORF">GCM10011332_27150</name>
</gene>
<dbReference type="SUPFAM" id="SSF49503">
    <property type="entry name" value="Cupredoxins"/>
    <property type="match status" value="1"/>
</dbReference>
<dbReference type="PANTHER" id="PTHR36507">
    <property type="entry name" value="BLL1555 PROTEIN"/>
    <property type="match status" value="1"/>
</dbReference>
<dbReference type="Pfam" id="PF00127">
    <property type="entry name" value="Copper-bind"/>
    <property type="match status" value="1"/>
</dbReference>
<evidence type="ECO:0000313" key="6">
    <source>
        <dbReference type="Proteomes" id="UP000632498"/>
    </source>
</evidence>
<evidence type="ECO:0000256" key="3">
    <source>
        <dbReference type="SAM" id="SignalP"/>
    </source>
</evidence>
<name>A0A917FEH8_9PROT</name>
<dbReference type="PANTHER" id="PTHR36507:SF1">
    <property type="entry name" value="BLL1555 PROTEIN"/>
    <property type="match status" value="1"/>
</dbReference>
<keyword evidence="2" id="KW-0186">Copper</keyword>
<accession>A0A917FEH8</accession>
<dbReference type="GO" id="GO:0009055">
    <property type="term" value="F:electron transfer activity"/>
    <property type="evidence" value="ECO:0007669"/>
    <property type="project" value="InterPro"/>
</dbReference>
<keyword evidence="1" id="KW-0479">Metal-binding</keyword>
<feature type="signal peptide" evidence="3">
    <location>
        <begin position="1"/>
        <end position="22"/>
    </location>
</feature>
<evidence type="ECO:0000256" key="2">
    <source>
        <dbReference type="ARBA" id="ARBA00023008"/>
    </source>
</evidence>
<keyword evidence="3" id="KW-0732">Signal</keyword>
<dbReference type="RefSeq" id="WP_188666221.1">
    <property type="nucleotide sequence ID" value="NZ_BMHV01000022.1"/>
</dbReference>
<organism evidence="5 6">
    <name type="scientific">Terasakiella brassicae</name>
    <dbReference type="NCBI Taxonomy" id="1634917"/>
    <lineage>
        <taxon>Bacteria</taxon>
        <taxon>Pseudomonadati</taxon>
        <taxon>Pseudomonadota</taxon>
        <taxon>Alphaproteobacteria</taxon>
        <taxon>Rhodospirillales</taxon>
        <taxon>Terasakiellaceae</taxon>
        <taxon>Terasakiella</taxon>
    </lineage>
</organism>
<evidence type="ECO:0000259" key="4">
    <source>
        <dbReference type="Pfam" id="PF00127"/>
    </source>
</evidence>
<dbReference type="InterPro" id="IPR008972">
    <property type="entry name" value="Cupredoxin"/>
</dbReference>
<dbReference type="Proteomes" id="UP000632498">
    <property type="component" value="Unassembled WGS sequence"/>
</dbReference>
<feature type="domain" description="Blue (type 1) copper" evidence="4">
    <location>
        <begin position="54"/>
        <end position="131"/>
    </location>
</feature>
<comment type="caution">
    <text evidence="5">The sequence shown here is derived from an EMBL/GenBank/DDBJ whole genome shotgun (WGS) entry which is preliminary data.</text>
</comment>
<dbReference type="InterPro" id="IPR000923">
    <property type="entry name" value="BlueCu_1"/>
</dbReference>
<dbReference type="InterPro" id="IPR052721">
    <property type="entry name" value="ET_Amicyanin"/>
</dbReference>
<sequence length="131" mass="14926">MLSKTFAFALLAGVMMIGSAQAGDVCEEAEARYQEVKNELPSDEGVTVVKLYNYNFCPPKLTVKAGTTVRFVNVDKRTSHSVWLKEAGKEESERFFPVEFWEFPFTEKGEYPYLCGPHWEREGMRATITVE</sequence>
<evidence type="ECO:0000256" key="1">
    <source>
        <dbReference type="ARBA" id="ARBA00022723"/>
    </source>
</evidence>
<proteinExistence type="predicted"/>
<feature type="chain" id="PRO_5037754952" description="Blue (type 1) copper domain-containing protein" evidence="3">
    <location>
        <begin position="23"/>
        <end position="131"/>
    </location>
</feature>
<protein>
    <recommendedName>
        <fullName evidence="4">Blue (type 1) copper domain-containing protein</fullName>
    </recommendedName>
</protein>